<dbReference type="PANTHER" id="PTHR43766:SF1">
    <property type="entry name" value="TRYPTOPHAN--TRNA LIGASE, MITOCHONDRIAL"/>
    <property type="match status" value="1"/>
</dbReference>
<evidence type="ECO:0000313" key="2">
    <source>
        <dbReference type="Proteomes" id="UP001177003"/>
    </source>
</evidence>
<dbReference type="Gene3D" id="3.40.50.620">
    <property type="entry name" value="HUPs"/>
    <property type="match status" value="1"/>
</dbReference>
<dbReference type="PANTHER" id="PTHR43766">
    <property type="entry name" value="TRYPTOPHAN--TRNA LIGASE, MITOCHONDRIAL"/>
    <property type="match status" value="1"/>
</dbReference>
<proteinExistence type="predicted"/>
<dbReference type="AlphaFoldDB" id="A0AA36EA89"/>
<organism evidence="1 2">
    <name type="scientific">Lactuca saligna</name>
    <name type="common">Willowleaf lettuce</name>
    <dbReference type="NCBI Taxonomy" id="75948"/>
    <lineage>
        <taxon>Eukaryota</taxon>
        <taxon>Viridiplantae</taxon>
        <taxon>Streptophyta</taxon>
        <taxon>Embryophyta</taxon>
        <taxon>Tracheophyta</taxon>
        <taxon>Spermatophyta</taxon>
        <taxon>Magnoliopsida</taxon>
        <taxon>eudicotyledons</taxon>
        <taxon>Gunneridae</taxon>
        <taxon>Pentapetalae</taxon>
        <taxon>asterids</taxon>
        <taxon>campanulids</taxon>
        <taxon>Asterales</taxon>
        <taxon>Asteraceae</taxon>
        <taxon>Cichorioideae</taxon>
        <taxon>Cichorieae</taxon>
        <taxon>Lactucinae</taxon>
        <taxon>Lactuca</taxon>
    </lineage>
</organism>
<dbReference type="GO" id="GO:0009507">
    <property type="term" value="C:chloroplast"/>
    <property type="evidence" value="ECO:0007669"/>
    <property type="project" value="TreeGrafter"/>
</dbReference>
<protein>
    <submittedName>
        <fullName evidence="1">Uncharacterized protein</fullName>
    </submittedName>
</protein>
<dbReference type="GO" id="GO:0004830">
    <property type="term" value="F:tryptophan-tRNA ligase activity"/>
    <property type="evidence" value="ECO:0007669"/>
    <property type="project" value="TreeGrafter"/>
</dbReference>
<dbReference type="InterPro" id="IPR014729">
    <property type="entry name" value="Rossmann-like_a/b/a_fold"/>
</dbReference>
<dbReference type="InterPro" id="IPR050203">
    <property type="entry name" value="Trp-tRNA_synthetase"/>
</dbReference>
<gene>
    <name evidence="1" type="ORF">LSALG_LOCUS27764</name>
</gene>
<keyword evidence="2" id="KW-1185">Reference proteome</keyword>
<dbReference type="GO" id="GO:0005739">
    <property type="term" value="C:mitochondrion"/>
    <property type="evidence" value="ECO:0007669"/>
    <property type="project" value="TreeGrafter"/>
</dbReference>
<name>A0AA36EA89_LACSI</name>
<dbReference type="GO" id="GO:0006436">
    <property type="term" value="P:tryptophanyl-tRNA aminoacylation"/>
    <property type="evidence" value="ECO:0007669"/>
    <property type="project" value="TreeGrafter"/>
</dbReference>
<dbReference type="EMBL" id="OX465081">
    <property type="protein sequence ID" value="CAI9288463.1"/>
    <property type="molecule type" value="Genomic_DNA"/>
</dbReference>
<accession>A0AA36EA89</accession>
<sequence>MFPWELRPLMEIRWQLSHLFLLTRSIKDQKANRVCYPASSIDIHLGNYLSATKNWISLQHFIWQVSKDSVFVQSHMRTHVELMWLLSSGTPISWLNEMIRFESEKLCKKLSMEEHKLHETFSKKLIKLLNNEQRGAIADYFCVYKGNNNIVNQRFLLWVLQFILFPDESITSELRGKWQRC</sequence>
<dbReference type="Proteomes" id="UP001177003">
    <property type="component" value="Chromosome 5"/>
</dbReference>
<reference evidence="1" key="1">
    <citation type="submission" date="2023-04" db="EMBL/GenBank/DDBJ databases">
        <authorList>
            <person name="Vijverberg K."/>
            <person name="Xiong W."/>
            <person name="Schranz E."/>
        </authorList>
    </citation>
    <scope>NUCLEOTIDE SEQUENCE</scope>
</reference>
<evidence type="ECO:0000313" key="1">
    <source>
        <dbReference type="EMBL" id="CAI9288463.1"/>
    </source>
</evidence>
<dbReference type="SUPFAM" id="SSF52374">
    <property type="entry name" value="Nucleotidylyl transferase"/>
    <property type="match status" value="1"/>
</dbReference>